<dbReference type="SUPFAM" id="SSF51197">
    <property type="entry name" value="Clavaminate synthase-like"/>
    <property type="match status" value="1"/>
</dbReference>
<accession>A0A5N5SSV9</accession>
<dbReference type="PANTHER" id="PTHR47990">
    <property type="entry name" value="2-OXOGLUTARATE (2OG) AND FE(II)-DEPENDENT OXYGENASE SUPERFAMILY PROTEIN-RELATED"/>
    <property type="match status" value="1"/>
</dbReference>
<dbReference type="AlphaFoldDB" id="A0A5N5SSV9"/>
<comment type="caution">
    <text evidence="3">The sequence shown here is derived from an EMBL/GenBank/DDBJ whole genome shotgun (WGS) entry which is preliminary data.</text>
</comment>
<keyword evidence="4" id="KW-1185">Reference proteome</keyword>
<keyword evidence="1" id="KW-0479">Metal-binding</keyword>
<dbReference type="Pfam" id="PF03171">
    <property type="entry name" value="2OG-FeII_Oxy"/>
    <property type="match status" value="1"/>
</dbReference>
<sequence length="261" mass="29692">MKDIPCIDFALLANGTFNEDEFEEEKKICQNIVSAFAEIGFVYLKNHGIPRKLIENIHKVGQEFFSLPEEEKLKYEKDLEVMQGYVAIDREFLMCFHRLHISKDIHELRESFDASNPNGDFPSEVKDLKKVIANVMEEGVKFSNKLLRCLEVGLELPNGTLMDKHENPFSSLNGTLLRILHYPPIPENAKDGLIRCGAHTDYGTFTLLFQDDIGGLEVKRRDGKWINDDPIPDTILVNVGDLLQMWTAGRLLATVSKLVNT</sequence>
<feature type="domain" description="Fe2OG dioxygenase" evidence="2">
    <location>
        <begin position="171"/>
        <end position="261"/>
    </location>
</feature>
<dbReference type="EMBL" id="SEYY01020469">
    <property type="protein sequence ID" value="KAB7497291.1"/>
    <property type="molecule type" value="Genomic_DNA"/>
</dbReference>
<evidence type="ECO:0000259" key="2">
    <source>
        <dbReference type="PROSITE" id="PS51471"/>
    </source>
</evidence>
<proteinExistence type="inferred from homology"/>
<evidence type="ECO:0000313" key="3">
    <source>
        <dbReference type="EMBL" id="KAB7497291.1"/>
    </source>
</evidence>
<dbReference type="GO" id="GO:0016491">
    <property type="term" value="F:oxidoreductase activity"/>
    <property type="evidence" value="ECO:0007669"/>
    <property type="project" value="UniProtKB-KW"/>
</dbReference>
<dbReference type="Gene3D" id="2.60.120.330">
    <property type="entry name" value="B-lactam Antibiotic, Isopenicillin N Synthase, Chain"/>
    <property type="match status" value="1"/>
</dbReference>
<keyword evidence="1" id="KW-0408">Iron</keyword>
<comment type="similarity">
    <text evidence="1">Belongs to the iron/ascorbate-dependent oxidoreductase family.</text>
</comment>
<evidence type="ECO:0000256" key="1">
    <source>
        <dbReference type="RuleBase" id="RU003682"/>
    </source>
</evidence>
<dbReference type="InterPro" id="IPR026992">
    <property type="entry name" value="DIOX_N"/>
</dbReference>
<dbReference type="InterPro" id="IPR044861">
    <property type="entry name" value="IPNS-like_FE2OG_OXY"/>
</dbReference>
<dbReference type="PRINTS" id="PR00682">
    <property type="entry name" value="IPNSYNTHASE"/>
</dbReference>
<dbReference type="Pfam" id="PF14226">
    <property type="entry name" value="DIOX_N"/>
    <property type="match status" value="1"/>
</dbReference>
<dbReference type="Proteomes" id="UP000326759">
    <property type="component" value="Unassembled WGS sequence"/>
</dbReference>
<evidence type="ECO:0000313" key="4">
    <source>
        <dbReference type="Proteomes" id="UP000326759"/>
    </source>
</evidence>
<protein>
    <submittedName>
        <fullName evidence="3">1-aminocyclopropane-1-carboxylate oxidase</fullName>
    </submittedName>
</protein>
<dbReference type="InterPro" id="IPR005123">
    <property type="entry name" value="Oxoglu/Fe-dep_dioxygenase_dom"/>
</dbReference>
<dbReference type="InterPro" id="IPR050231">
    <property type="entry name" value="Iron_ascorbate_oxido_reductase"/>
</dbReference>
<dbReference type="PROSITE" id="PS51471">
    <property type="entry name" value="FE2OG_OXY"/>
    <property type="match status" value="1"/>
</dbReference>
<dbReference type="OrthoDB" id="288590at2759"/>
<reference evidence="3 4" key="1">
    <citation type="journal article" date="2019" name="PLoS Biol.">
        <title>Sex chromosomes control vertical transmission of feminizing Wolbachia symbionts in an isopod.</title>
        <authorList>
            <person name="Becking T."/>
            <person name="Chebbi M.A."/>
            <person name="Giraud I."/>
            <person name="Moumen B."/>
            <person name="Laverre T."/>
            <person name="Caubet Y."/>
            <person name="Peccoud J."/>
            <person name="Gilbert C."/>
            <person name="Cordaux R."/>
        </authorList>
    </citation>
    <scope>NUCLEOTIDE SEQUENCE [LARGE SCALE GENOMIC DNA]</scope>
    <source>
        <strain evidence="3">ANa2</strain>
        <tissue evidence="3">Whole body excluding digestive tract and cuticle</tissue>
    </source>
</reference>
<name>A0A5N5SSV9_9CRUS</name>
<dbReference type="GO" id="GO:0046872">
    <property type="term" value="F:metal ion binding"/>
    <property type="evidence" value="ECO:0007669"/>
    <property type="project" value="UniProtKB-KW"/>
</dbReference>
<keyword evidence="1" id="KW-0560">Oxidoreductase</keyword>
<organism evidence="3 4">
    <name type="scientific">Armadillidium nasatum</name>
    <dbReference type="NCBI Taxonomy" id="96803"/>
    <lineage>
        <taxon>Eukaryota</taxon>
        <taxon>Metazoa</taxon>
        <taxon>Ecdysozoa</taxon>
        <taxon>Arthropoda</taxon>
        <taxon>Crustacea</taxon>
        <taxon>Multicrustacea</taxon>
        <taxon>Malacostraca</taxon>
        <taxon>Eumalacostraca</taxon>
        <taxon>Peracarida</taxon>
        <taxon>Isopoda</taxon>
        <taxon>Oniscidea</taxon>
        <taxon>Crinocheta</taxon>
        <taxon>Armadillidiidae</taxon>
        <taxon>Armadillidium</taxon>
    </lineage>
</organism>
<dbReference type="InterPro" id="IPR027443">
    <property type="entry name" value="IPNS-like_sf"/>
</dbReference>
<gene>
    <name evidence="3" type="primary">aco</name>
    <name evidence="3" type="ORF">Anas_01333</name>
</gene>